<reference evidence="4 5" key="1">
    <citation type="submission" date="2017-07" db="EMBL/GenBank/DDBJ databases">
        <title>Amycolatopsis alba DSM 44262 Genome sequencing and assembly.</title>
        <authorList>
            <person name="Kaur N."/>
            <person name="Mayilraj S."/>
        </authorList>
    </citation>
    <scope>NUCLEOTIDE SEQUENCE [LARGE SCALE GENOMIC DNA]</scope>
    <source>
        <strain evidence="4 5">DSM 44262</strain>
    </source>
</reference>
<feature type="binding site" evidence="3">
    <location>
        <position position="48"/>
    </location>
    <ligand>
        <name>Mg(2+)</name>
        <dbReference type="ChEBI" id="CHEBI:18420"/>
        <label>1</label>
    </ligand>
</feature>
<accession>A0A229RXX7</accession>
<dbReference type="RefSeq" id="WP_020632668.1">
    <property type="nucleotide sequence ID" value="NZ_KB913032.1"/>
</dbReference>
<dbReference type="OrthoDB" id="9798107at2"/>
<name>A0A229RXX7_AMYAL</name>
<evidence type="ECO:0000313" key="4">
    <source>
        <dbReference type="EMBL" id="OXM51496.1"/>
    </source>
</evidence>
<comment type="caution">
    <text evidence="4">The sequence shown here is derived from an EMBL/GenBank/DDBJ whole genome shotgun (WGS) entry which is preliminary data.</text>
</comment>
<dbReference type="InterPro" id="IPR036705">
    <property type="entry name" value="Ribosyl_crysJ1_sf"/>
</dbReference>
<dbReference type="AlphaFoldDB" id="A0A229RXX7"/>
<organism evidence="4 5">
    <name type="scientific">Amycolatopsis alba DSM 44262</name>
    <dbReference type="NCBI Taxonomy" id="1125972"/>
    <lineage>
        <taxon>Bacteria</taxon>
        <taxon>Bacillati</taxon>
        <taxon>Actinomycetota</taxon>
        <taxon>Actinomycetes</taxon>
        <taxon>Pseudonocardiales</taxon>
        <taxon>Pseudonocardiaceae</taxon>
        <taxon>Amycolatopsis</taxon>
    </lineage>
</organism>
<dbReference type="PANTHER" id="PTHR16222">
    <property type="entry name" value="ADP-RIBOSYLGLYCOHYDROLASE"/>
    <property type="match status" value="1"/>
</dbReference>
<evidence type="ECO:0000256" key="1">
    <source>
        <dbReference type="ARBA" id="ARBA00010702"/>
    </source>
</evidence>
<dbReference type="InterPro" id="IPR050792">
    <property type="entry name" value="ADP-ribosylglycohydrolase"/>
</dbReference>
<dbReference type="GO" id="GO:0016787">
    <property type="term" value="F:hydrolase activity"/>
    <property type="evidence" value="ECO:0007669"/>
    <property type="project" value="UniProtKB-KW"/>
</dbReference>
<dbReference type="SUPFAM" id="SSF101478">
    <property type="entry name" value="ADP-ribosylglycohydrolase"/>
    <property type="match status" value="1"/>
</dbReference>
<keyword evidence="2 4" id="KW-0378">Hydrolase</keyword>
<evidence type="ECO:0000256" key="2">
    <source>
        <dbReference type="ARBA" id="ARBA00022801"/>
    </source>
</evidence>
<sequence>MLVELAIGDAYGGSFEHAYPSFVAEHNTLAGYVPHPGYLGVPAGRYTDDTQMTIAIAELLVSGRRWTPLLLAEQFVRGYHRDPHDGYAPRFHQLLSEVRDGEELLRRLQPQSDKSGAAMRAGPIGLLPTVDDVLYHAKLQARITHDTPAGIAAAQAAALAVHYFHHRLGPAADVARWIEGILPEDVGHGGWARPWSGKIGPQGWMSVRAALTVLTDGGGLARMLHTCVAFTGDVDTAATIALAAASRSPEVAQDLPPVLWRDLENGEFGRDYLAGLDEQLLRVT</sequence>
<keyword evidence="5" id="KW-1185">Reference proteome</keyword>
<gene>
    <name evidence="4" type="ORF">CFP75_13710</name>
</gene>
<comment type="cofactor">
    <cofactor evidence="3">
        <name>Mg(2+)</name>
        <dbReference type="ChEBI" id="CHEBI:18420"/>
    </cofactor>
    <text evidence="3">Binds 2 magnesium ions per subunit.</text>
</comment>
<proteinExistence type="inferred from homology"/>
<comment type="similarity">
    <text evidence="1">Belongs to the ADP-ribosylglycohydrolase family.</text>
</comment>
<protein>
    <submittedName>
        <fullName evidence="4">ADP-ribosylglycohydrolase family protein</fullName>
    </submittedName>
</protein>
<dbReference type="EMBL" id="NMQU01000033">
    <property type="protein sequence ID" value="OXM51496.1"/>
    <property type="molecule type" value="Genomic_DNA"/>
</dbReference>
<dbReference type="Proteomes" id="UP000215563">
    <property type="component" value="Unassembled WGS sequence"/>
</dbReference>
<keyword evidence="3" id="KW-0479">Metal-binding</keyword>
<dbReference type="GO" id="GO:0046872">
    <property type="term" value="F:metal ion binding"/>
    <property type="evidence" value="ECO:0007669"/>
    <property type="project" value="UniProtKB-KW"/>
</dbReference>
<keyword evidence="3" id="KW-0460">Magnesium</keyword>
<feature type="binding site" evidence="3">
    <location>
        <position position="49"/>
    </location>
    <ligand>
        <name>Mg(2+)</name>
        <dbReference type="ChEBI" id="CHEBI:18420"/>
        <label>1</label>
    </ligand>
</feature>
<evidence type="ECO:0000313" key="5">
    <source>
        <dbReference type="Proteomes" id="UP000215563"/>
    </source>
</evidence>
<dbReference type="PANTHER" id="PTHR16222:SF24">
    <property type="entry name" value="ADP-RIBOSYLHYDROLASE ARH3"/>
    <property type="match status" value="1"/>
</dbReference>
<dbReference type="InterPro" id="IPR005502">
    <property type="entry name" value="Ribosyl_crysJ1"/>
</dbReference>
<feature type="binding site" evidence="3">
    <location>
        <position position="47"/>
    </location>
    <ligand>
        <name>Mg(2+)</name>
        <dbReference type="ChEBI" id="CHEBI:18420"/>
        <label>1</label>
    </ligand>
</feature>
<dbReference type="Pfam" id="PF03747">
    <property type="entry name" value="ADP_ribosyl_GH"/>
    <property type="match status" value="1"/>
</dbReference>
<dbReference type="Gene3D" id="1.10.4080.10">
    <property type="entry name" value="ADP-ribosylation/Crystallin J1"/>
    <property type="match status" value="1"/>
</dbReference>
<evidence type="ECO:0000256" key="3">
    <source>
        <dbReference type="PIRSR" id="PIRSR605502-1"/>
    </source>
</evidence>